<evidence type="ECO:0000313" key="2">
    <source>
        <dbReference type="Proteomes" id="UP000507962"/>
    </source>
</evidence>
<keyword evidence="2" id="KW-1185">Reference proteome</keyword>
<proteinExistence type="predicted"/>
<dbReference type="AlphaFoldDB" id="A0A4U8YJR9"/>
<gene>
    <name evidence="1" type="ORF">MSL71_12090</name>
</gene>
<name>A0A4U8YJR9_9BACT</name>
<evidence type="ECO:0000313" key="1">
    <source>
        <dbReference type="EMBL" id="VFQ43574.1"/>
    </source>
</evidence>
<accession>A0A4U8YJR9</accession>
<protein>
    <recommendedName>
        <fullName evidence="3">DUF429 domain-containing protein</fullName>
    </recommendedName>
</protein>
<reference evidence="1 2" key="1">
    <citation type="submission" date="2019-03" db="EMBL/GenBank/DDBJ databases">
        <authorList>
            <person name="Nijsse B."/>
        </authorList>
    </citation>
    <scope>NUCLEOTIDE SEQUENCE [LARGE SCALE GENOMIC DNA]</scope>
    <source>
        <strain evidence="1">Desulfoluna butyratoxydans MSL71</strain>
    </source>
</reference>
<sequence>MARFVGIDVQVKRPCCYAVSDEEGVIVDSGWFRDALWMKEELLCRFGGHAIHVAIDACRVPLTEPRPWYWERSRGQWRPKTPRDRGYGRHCEVVISALGLGRPQWTPTLDAAPEWMKVGFSLFQALDPVAVTHEAFPSAIYTLFQGNTDMRLTLDFSQFAPGPKDMLDACLLAASVRRFAAGLGAEVGGGDGLGTIILPGPIPENSMPELFCWPGK</sequence>
<dbReference type="RefSeq" id="WP_180137824.1">
    <property type="nucleotide sequence ID" value="NZ_CAADHO010000002.1"/>
</dbReference>
<dbReference type="EMBL" id="CAADHO010000002">
    <property type="protein sequence ID" value="VFQ43574.1"/>
    <property type="molecule type" value="Genomic_DNA"/>
</dbReference>
<dbReference type="Proteomes" id="UP000507962">
    <property type="component" value="Unassembled WGS sequence"/>
</dbReference>
<organism evidence="1 2">
    <name type="scientific">Desulfoluna butyratoxydans</name>
    <dbReference type="NCBI Taxonomy" id="231438"/>
    <lineage>
        <taxon>Bacteria</taxon>
        <taxon>Pseudomonadati</taxon>
        <taxon>Thermodesulfobacteriota</taxon>
        <taxon>Desulfobacteria</taxon>
        <taxon>Desulfobacterales</taxon>
        <taxon>Desulfolunaceae</taxon>
        <taxon>Desulfoluna</taxon>
    </lineage>
</organism>
<evidence type="ECO:0008006" key="3">
    <source>
        <dbReference type="Google" id="ProtNLM"/>
    </source>
</evidence>